<accession>A0A5C1Q5Q3</accession>
<dbReference type="SUPFAM" id="SSF53850">
    <property type="entry name" value="Periplasmic binding protein-like II"/>
    <property type="match status" value="1"/>
</dbReference>
<keyword evidence="2" id="KW-1133">Transmembrane helix</keyword>
<evidence type="ECO:0000313" key="5">
    <source>
        <dbReference type="Proteomes" id="UP000323522"/>
    </source>
</evidence>
<evidence type="ECO:0000256" key="1">
    <source>
        <dbReference type="ARBA" id="ARBA00022729"/>
    </source>
</evidence>
<dbReference type="InterPro" id="IPR001638">
    <property type="entry name" value="Solute-binding_3/MltF_N"/>
</dbReference>
<dbReference type="Gene3D" id="3.40.190.10">
    <property type="entry name" value="Periplasmic binding protein-like II"/>
    <property type="match status" value="2"/>
</dbReference>
<dbReference type="Proteomes" id="UP000323522">
    <property type="component" value="Chromosome"/>
</dbReference>
<organism evidence="4 5">
    <name type="scientific">Sphaerotilus sulfidivorans</name>
    <dbReference type="NCBI Taxonomy" id="639200"/>
    <lineage>
        <taxon>Bacteria</taxon>
        <taxon>Pseudomonadati</taxon>
        <taxon>Pseudomonadota</taxon>
        <taxon>Betaproteobacteria</taxon>
        <taxon>Burkholderiales</taxon>
        <taxon>Sphaerotilaceae</taxon>
        <taxon>Sphaerotilus</taxon>
    </lineage>
</organism>
<dbReference type="EMBL" id="CP035708">
    <property type="protein sequence ID" value="QEN01392.1"/>
    <property type="molecule type" value="Genomic_DNA"/>
</dbReference>
<dbReference type="CDD" id="cd01007">
    <property type="entry name" value="PBP2_BvgS_HisK_like"/>
    <property type="match status" value="1"/>
</dbReference>
<dbReference type="AlphaFoldDB" id="A0A5C1Q5Q3"/>
<dbReference type="OrthoDB" id="7677520at2"/>
<feature type="transmembrane region" description="Helical" evidence="2">
    <location>
        <begin position="282"/>
        <end position="299"/>
    </location>
</feature>
<gene>
    <name evidence="4" type="ORF">EWH46_11770</name>
</gene>
<dbReference type="SMART" id="SM00062">
    <property type="entry name" value="PBPb"/>
    <property type="match status" value="1"/>
</dbReference>
<dbReference type="Pfam" id="PF00497">
    <property type="entry name" value="SBP_bac_3"/>
    <property type="match status" value="1"/>
</dbReference>
<evidence type="ECO:0000259" key="3">
    <source>
        <dbReference type="SMART" id="SM00062"/>
    </source>
</evidence>
<sequence length="309" mass="34542">MKPRETMIRLQPGAARLQGDVVPFKPKLMVPLAGLLLALMQPGLLQAQTVWRFAPEIDYGPFVYQDRQGRVRGLSIDLLDEMQRHADLPLQMLPPRPLAEQLAAVRRGEVELLSSLRPTPERAQYLSFSRPYVRVPAVLVARTAPSGLEAFEGRAVAVGRGYAVEAHVRQHHARVRWQPVDSDLEGLRRMLRGEVDALVVDVASVHFIAREHGLSGFVVGEPIGFEYALSFAWRRDRPDIGEALEEALRRIPADRRQALLARWSVQTHAPARSGLRLWTERLGAALLLLAVGLAGWIGWRRRSRPAASA</sequence>
<reference evidence="4 5" key="1">
    <citation type="submission" date="2019-02" db="EMBL/GenBank/DDBJ databases">
        <title>Complete Genome Sequence and Methylome Analysis of Sphaerotilus natans subsp. sulfidivorans D-507.</title>
        <authorList>
            <person name="Fomenkov A."/>
            <person name="Gridneva E."/>
            <person name="Smolyakov D."/>
            <person name="Dubinina G."/>
            <person name="Vincze T."/>
            <person name="Grabovich M."/>
            <person name="Roberts R.J."/>
        </authorList>
    </citation>
    <scope>NUCLEOTIDE SEQUENCE [LARGE SCALE GENOMIC DNA]</scope>
    <source>
        <strain evidence="4 5">D-507</strain>
    </source>
</reference>
<keyword evidence="1" id="KW-0732">Signal</keyword>
<feature type="domain" description="Solute-binding protein family 3/N-terminal" evidence="3">
    <location>
        <begin position="50"/>
        <end position="267"/>
    </location>
</feature>
<evidence type="ECO:0000256" key="2">
    <source>
        <dbReference type="SAM" id="Phobius"/>
    </source>
</evidence>
<evidence type="ECO:0000313" key="4">
    <source>
        <dbReference type="EMBL" id="QEN01392.1"/>
    </source>
</evidence>
<name>A0A5C1Q5Q3_9BURK</name>
<dbReference type="PANTHER" id="PTHR35936">
    <property type="entry name" value="MEMBRANE-BOUND LYTIC MUREIN TRANSGLYCOSYLASE F"/>
    <property type="match status" value="1"/>
</dbReference>
<dbReference type="KEGG" id="snn:EWH46_11770"/>
<keyword evidence="2" id="KW-0472">Membrane</keyword>
<proteinExistence type="predicted"/>
<protein>
    <submittedName>
        <fullName evidence="4">Transporter substrate-binding domain-containing protein</fullName>
    </submittedName>
</protein>
<keyword evidence="2" id="KW-0812">Transmembrane</keyword>